<sequence>MAPSQRIGTTVYNQTHKMADSPPCHSQAKRLHTQCRPVSQGGLEAKLDAILSAFWAKLAAKTASPQREPPAKDQRQAARKGRGSRSGIQRCPVPATSGNRLLGPGATKRTARWQQPGKQSMPPTTTSHQLGRSSLMKGRPPQWRSSKRRGTATCKLTQGKVQRMTKIGPPETTWPHWPPRELMALRDCLADYLHFPISGVG</sequence>
<reference evidence="2" key="1">
    <citation type="submission" date="2022-03" db="EMBL/GenBank/DDBJ databases">
        <authorList>
            <person name="Alioto T."/>
            <person name="Alioto T."/>
            <person name="Gomez Garrido J."/>
        </authorList>
    </citation>
    <scope>NUCLEOTIDE SEQUENCE</scope>
</reference>
<dbReference type="AlphaFoldDB" id="A0AAD1S3V0"/>
<evidence type="ECO:0000256" key="1">
    <source>
        <dbReference type="SAM" id="MobiDB-lite"/>
    </source>
</evidence>
<feature type="region of interest" description="Disordered" evidence="1">
    <location>
        <begin position="1"/>
        <end position="28"/>
    </location>
</feature>
<dbReference type="EMBL" id="OW240916">
    <property type="protein sequence ID" value="CAH2292077.1"/>
    <property type="molecule type" value="Genomic_DNA"/>
</dbReference>
<keyword evidence="3" id="KW-1185">Reference proteome</keyword>
<feature type="region of interest" description="Disordered" evidence="1">
    <location>
        <begin position="61"/>
        <end position="152"/>
    </location>
</feature>
<evidence type="ECO:0000313" key="2">
    <source>
        <dbReference type="EMBL" id="CAH2292077.1"/>
    </source>
</evidence>
<organism evidence="2 3">
    <name type="scientific">Pelobates cultripes</name>
    <name type="common">Western spadefoot toad</name>
    <dbReference type="NCBI Taxonomy" id="61616"/>
    <lineage>
        <taxon>Eukaryota</taxon>
        <taxon>Metazoa</taxon>
        <taxon>Chordata</taxon>
        <taxon>Craniata</taxon>
        <taxon>Vertebrata</taxon>
        <taxon>Euteleostomi</taxon>
        <taxon>Amphibia</taxon>
        <taxon>Batrachia</taxon>
        <taxon>Anura</taxon>
        <taxon>Pelobatoidea</taxon>
        <taxon>Pelobatidae</taxon>
        <taxon>Pelobates</taxon>
    </lineage>
</organism>
<gene>
    <name evidence="2" type="ORF">PECUL_23A002589</name>
</gene>
<dbReference type="Proteomes" id="UP001295444">
    <property type="component" value="Chromosome 05"/>
</dbReference>
<proteinExistence type="predicted"/>
<accession>A0AAD1S3V0</accession>
<name>A0AAD1S3V0_PELCU</name>
<evidence type="ECO:0000313" key="3">
    <source>
        <dbReference type="Proteomes" id="UP001295444"/>
    </source>
</evidence>
<protein>
    <submittedName>
        <fullName evidence="2">Uncharacterized protein</fullName>
    </submittedName>
</protein>
<feature type="compositionally biased region" description="Polar residues" evidence="1">
    <location>
        <begin position="1"/>
        <end position="16"/>
    </location>
</feature>
<feature type="compositionally biased region" description="Polar residues" evidence="1">
    <location>
        <begin position="112"/>
        <end position="132"/>
    </location>
</feature>